<dbReference type="Proteomes" id="UP000037696">
    <property type="component" value="Unassembled WGS sequence"/>
</dbReference>
<gene>
    <name evidence="1" type="ORF">ACN38_g12519</name>
</gene>
<proteinExistence type="predicted"/>
<reference evidence="1 2" key="1">
    <citation type="submission" date="2015-08" db="EMBL/GenBank/DDBJ databases">
        <title>Genome sequencing of Penicillium nordicum.</title>
        <authorList>
            <person name="Nguyen H.D."/>
            <person name="Seifert K.A."/>
        </authorList>
    </citation>
    <scope>NUCLEOTIDE SEQUENCE [LARGE SCALE GENOMIC DNA]</scope>
    <source>
        <strain evidence="1 2">DAOMC 185683</strain>
    </source>
</reference>
<organism evidence="1 2">
    <name type="scientific">Penicillium nordicum</name>
    <dbReference type="NCBI Taxonomy" id="229535"/>
    <lineage>
        <taxon>Eukaryota</taxon>
        <taxon>Fungi</taxon>
        <taxon>Dikarya</taxon>
        <taxon>Ascomycota</taxon>
        <taxon>Pezizomycotina</taxon>
        <taxon>Eurotiomycetes</taxon>
        <taxon>Eurotiomycetidae</taxon>
        <taxon>Eurotiales</taxon>
        <taxon>Aspergillaceae</taxon>
        <taxon>Penicillium</taxon>
    </lineage>
</organism>
<sequence length="268" mass="30650">MHTKLVSTSESSFTKADLEQFGISVDNFNPTDPKFLNNRKKCLFKPFGKEDIKRFELPGSGEIEDEGANERLDIQDVPSYSHLARNPTEDEITQATRDVIGYLQTNLTFRYEGRTRATRRLLSDELGWTEVECEEFTGGYPGLLFSTPGRYIGKEFAGWWFQSLQEWWTKDSWDADVLAGPSIQIIIATDGIGRGDRILMLSFFGPRHGRILQACYDSRSQKLELRISPIFSFLEKDDDSFDLFLRFMASSPPEAMNLDLSKLSLQSR</sequence>
<comment type="caution">
    <text evidence="1">The sequence shown here is derived from an EMBL/GenBank/DDBJ whole genome shotgun (WGS) entry which is preliminary data.</text>
</comment>
<dbReference type="OrthoDB" id="4453902at2759"/>
<evidence type="ECO:0000313" key="2">
    <source>
        <dbReference type="Proteomes" id="UP000037696"/>
    </source>
</evidence>
<dbReference type="AlphaFoldDB" id="A0A0M9WA58"/>
<dbReference type="EMBL" id="LHQQ01000401">
    <property type="protein sequence ID" value="KOS36719.1"/>
    <property type="molecule type" value="Genomic_DNA"/>
</dbReference>
<protein>
    <submittedName>
        <fullName evidence="1">Uncharacterized protein</fullName>
    </submittedName>
</protein>
<dbReference type="STRING" id="229535.A0A0M9WA58"/>
<evidence type="ECO:0000313" key="1">
    <source>
        <dbReference type="EMBL" id="KOS36719.1"/>
    </source>
</evidence>
<keyword evidence="2" id="KW-1185">Reference proteome</keyword>
<name>A0A0M9WA58_9EURO</name>
<accession>A0A0M9WA58</accession>